<proteinExistence type="predicted"/>
<evidence type="ECO:0000313" key="2">
    <source>
        <dbReference type="Proteomes" id="UP000076584"/>
    </source>
</evidence>
<dbReference type="Proteomes" id="UP000076584">
    <property type="component" value="Unassembled WGS sequence"/>
</dbReference>
<dbReference type="STRING" id="1573173.A0A166UGS6"/>
<keyword evidence="1" id="KW-0489">Methyltransferase</keyword>
<dbReference type="SUPFAM" id="SSF53335">
    <property type="entry name" value="S-adenosyl-L-methionine-dependent methyltransferases"/>
    <property type="match status" value="1"/>
</dbReference>
<name>A0A166UGS6_COLIC</name>
<keyword evidence="2" id="KW-1185">Reference proteome</keyword>
<comment type="caution">
    <text evidence="1">The sequence shown here is derived from an EMBL/GenBank/DDBJ whole genome shotgun (WGS) entry which is preliminary data.</text>
</comment>
<organism evidence="1 2">
    <name type="scientific">Colletotrichum incanum</name>
    <name type="common">Soybean anthracnose fungus</name>
    <dbReference type="NCBI Taxonomy" id="1573173"/>
    <lineage>
        <taxon>Eukaryota</taxon>
        <taxon>Fungi</taxon>
        <taxon>Dikarya</taxon>
        <taxon>Ascomycota</taxon>
        <taxon>Pezizomycotina</taxon>
        <taxon>Sordariomycetes</taxon>
        <taxon>Hypocreomycetidae</taxon>
        <taxon>Glomerellales</taxon>
        <taxon>Glomerellaceae</taxon>
        <taxon>Colletotrichum</taxon>
        <taxon>Colletotrichum spaethianum species complex</taxon>
    </lineage>
</organism>
<dbReference type="GO" id="GO:0008168">
    <property type="term" value="F:methyltransferase activity"/>
    <property type="evidence" value="ECO:0007669"/>
    <property type="project" value="UniProtKB-KW"/>
</dbReference>
<dbReference type="EMBL" id="LFIW01002351">
    <property type="protein sequence ID" value="KZL73393.1"/>
    <property type="molecule type" value="Genomic_DNA"/>
</dbReference>
<dbReference type="InterPro" id="IPR029063">
    <property type="entry name" value="SAM-dependent_MTases_sf"/>
</dbReference>
<keyword evidence="1" id="KW-0808">Transferase</keyword>
<sequence>LRKAYDALKPGGWIEFQEHSFRFQNNGSALGGGKIQQWCELLHGSMFTHKRPMSVGPKMKEMMSAAGFSVTDDVLWRVAAREESSENALGSACRRKKSTRQQSRYNPYERIQHTASTLRSGPDTTKYHDLTHRVVERYLEILSLSSFTRYQGFSKEEVIAKCAEVRQLLKSEDNDGAWPIHIVCGQKPMASE</sequence>
<dbReference type="Gene3D" id="3.40.50.150">
    <property type="entry name" value="Vaccinia Virus protein VP39"/>
    <property type="match status" value="1"/>
</dbReference>
<dbReference type="GO" id="GO:0032259">
    <property type="term" value="P:methylation"/>
    <property type="evidence" value="ECO:0007669"/>
    <property type="project" value="UniProtKB-KW"/>
</dbReference>
<accession>A0A166UGS6</accession>
<dbReference type="AlphaFoldDB" id="A0A166UGS6"/>
<evidence type="ECO:0000313" key="1">
    <source>
        <dbReference type="EMBL" id="KZL73393.1"/>
    </source>
</evidence>
<protein>
    <submittedName>
        <fullName evidence="1">Methyltransferase domain-containing protein</fullName>
    </submittedName>
</protein>
<gene>
    <name evidence="1" type="ORF">CI238_13478</name>
</gene>
<feature type="non-terminal residue" evidence="1">
    <location>
        <position position="1"/>
    </location>
</feature>
<reference evidence="1 2" key="1">
    <citation type="submission" date="2015-06" db="EMBL/GenBank/DDBJ databases">
        <title>Survival trade-offs in plant roots during colonization by closely related pathogenic and mutualistic fungi.</title>
        <authorList>
            <person name="Hacquard S."/>
            <person name="Kracher B."/>
            <person name="Hiruma K."/>
            <person name="Weinman A."/>
            <person name="Muench P."/>
            <person name="Garrido Oter R."/>
            <person name="Ver Loren van Themaat E."/>
            <person name="Dallerey J.-F."/>
            <person name="Damm U."/>
            <person name="Henrissat B."/>
            <person name="Lespinet O."/>
            <person name="Thon M."/>
            <person name="Kemen E."/>
            <person name="McHardy A.C."/>
            <person name="Schulze-Lefert P."/>
            <person name="O'Connell R.J."/>
        </authorList>
    </citation>
    <scope>NUCLEOTIDE SEQUENCE [LARGE SCALE GENOMIC DNA]</scope>
    <source>
        <strain evidence="1 2">MAFF 238704</strain>
    </source>
</reference>